<dbReference type="OrthoDB" id="682546at2759"/>
<evidence type="ECO:0000313" key="1">
    <source>
        <dbReference type="EMBL" id="RLN23405.1"/>
    </source>
</evidence>
<dbReference type="AlphaFoldDB" id="A0A3L6SML0"/>
<accession>A0A3L6SML0</accession>
<dbReference type="Proteomes" id="UP000275267">
    <property type="component" value="Unassembled WGS sequence"/>
</dbReference>
<name>A0A3L6SML0_PANMI</name>
<evidence type="ECO:0008006" key="3">
    <source>
        <dbReference type="Google" id="ProtNLM"/>
    </source>
</evidence>
<protein>
    <recommendedName>
        <fullName evidence="3">F-box associated domain-containing protein</fullName>
    </recommendedName>
</protein>
<comment type="caution">
    <text evidence="1">The sequence shown here is derived from an EMBL/GenBank/DDBJ whole genome shotgun (WGS) entry which is preliminary data.</text>
</comment>
<dbReference type="STRING" id="4540.A0A3L6SML0"/>
<dbReference type="PANTHER" id="PTHR33207">
    <property type="entry name" value="F-BOX DOMAIN CONTAINING PROTEIN-RELATED"/>
    <property type="match status" value="1"/>
</dbReference>
<evidence type="ECO:0000313" key="2">
    <source>
        <dbReference type="Proteomes" id="UP000275267"/>
    </source>
</evidence>
<gene>
    <name evidence="1" type="ORF">C2845_PM07G14960</name>
</gene>
<keyword evidence="2" id="KW-1185">Reference proteome</keyword>
<sequence length="239" mass="27413">MSFLVVFLVHDESRVRAVVFSSSTRERKIHPWVKVPAPLRSDDHNQWVQNAVGSMQANGFMYWVYEDQMHRVSLDTATMRFSVVELPQCLRNTRFDVGETNDGATSIVYSDQLNIGVLMQTRDNDGVERWLLDRVVPLGSELARVLRCGLDDDSVLNDLVENPDELIVLAVRDGYVYLATSSMYHDPRTPCWFLSLCLETMKLERLFRRACDNVVHPSIMEWPHCLVGNYGKFALEDAL</sequence>
<proteinExistence type="predicted"/>
<dbReference type="EMBL" id="PQIB02000004">
    <property type="protein sequence ID" value="RLN23405.1"/>
    <property type="molecule type" value="Genomic_DNA"/>
</dbReference>
<organism evidence="1 2">
    <name type="scientific">Panicum miliaceum</name>
    <name type="common">Proso millet</name>
    <name type="synonym">Broomcorn millet</name>
    <dbReference type="NCBI Taxonomy" id="4540"/>
    <lineage>
        <taxon>Eukaryota</taxon>
        <taxon>Viridiplantae</taxon>
        <taxon>Streptophyta</taxon>
        <taxon>Embryophyta</taxon>
        <taxon>Tracheophyta</taxon>
        <taxon>Spermatophyta</taxon>
        <taxon>Magnoliopsida</taxon>
        <taxon>Liliopsida</taxon>
        <taxon>Poales</taxon>
        <taxon>Poaceae</taxon>
        <taxon>PACMAD clade</taxon>
        <taxon>Panicoideae</taxon>
        <taxon>Panicodae</taxon>
        <taxon>Paniceae</taxon>
        <taxon>Panicinae</taxon>
        <taxon>Panicum</taxon>
        <taxon>Panicum sect. Panicum</taxon>
    </lineage>
</organism>
<reference evidence="2" key="1">
    <citation type="journal article" date="2019" name="Nat. Commun.">
        <title>The genome of broomcorn millet.</title>
        <authorList>
            <person name="Zou C."/>
            <person name="Miki D."/>
            <person name="Li D."/>
            <person name="Tang Q."/>
            <person name="Xiao L."/>
            <person name="Rajput S."/>
            <person name="Deng P."/>
            <person name="Jia W."/>
            <person name="Huang R."/>
            <person name="Zhang M."/>
            <person name="Sun Y."/>
            <person name="Hu J."/>
            <person name="Fu X."/>
            <person name="Schnable P.S."/>
            <person name="Li F."/>
            <person name="Zhang H."/>
            <person name="Feng B."/>
            <person name="Zhu X."/>
            <person name="Liu R."/>
            <person name="Schnable J.C."/>
            <person name="Zhu J.-K."/>
            <person name="Zhang H."/>
        </authorList>
    </citation>
    <scope>NUCLEOTIDE SEQUENCE [LARGE SCALE GENOMIC DNA]</scope>
</reference>